<organism evidence="2">
    <name type="scientific">Cladocopium goreaui</name>
    <dbReference type="NCBI Taxonomy" id="2562237"/>
    <lineage>
        <taxon>Eukaryota</taxon>
        <taxon>Sar</taxon>
        <taxon>Alveolata</taxon>
        <taxon>Dinophyceae</taxon>
        <taxon>Suessiales</taxon>
        <taxon>Symbiodiniaceae</taxon>
        <taxon>Cladocopium</taxon>
    </lineage>
</organism>
<dbReference type="PANTHER" id="PTHR37463:SF1">
    <property type="entry name" value="DUF2256 DOMAIN-CONTAINING PROTEIN"/>
    <property type="match status" value="1"/>
</dbReference>
<evidence type="ECO:0000313" key="4">
    <source>
        <dbReference type="EMBL" id="CAL4783406.1"/>
    </source>
</evidence>
<dbReference type="OrthoDB" id="417441at2759"/>
<proteinExistence type="predicted"/>
<evidence type="ECO:0000256" key="1">
    <source>
        <dbReference type="SAM" id="MobiDB-lite"/>
    </source>
</evidence>
<dbReference type="PANTHER" id="PTHR37463">
    <property type="entry name" value="GSL3115 PROTEIN"/>
    <property type="match status" value="1"/>
</dbReference>
<name>A0A9P1G056_9DINO</name>
<feature type="compositionally biased region" description="Acidic residues" evidence="1">
    <location>
        <begin position="317"/>
        <end position="335"/>
    </location>
</feature>
<gene>
    <name evidence="2" type="ORF">C1SCF055_LOCUS22597</name>
</gene>
<dbReference type="EMBL" id="CAMXCT020002157">
    <property type="protein sequence ID" value="CAL1149469.1"/>
    <property type="molecule type" value="Genomic_DNA"/>
</dbReference>
<dbReference type="Pfam" id="PF10013">
    <property type="entry name" value="DUF2256"/>
    <property type="match status" value="1"/>
</dbReference>
<dbReference type="EMBL" id="CAMXCT030002157">
    <property type="protein sequence ID" value="CAL4783406.1"/>
    <property type="molecule type" value="Genomic_DNA"/>
</dbReference>
<dbReference type="AlphaFoldDB" id="A0A9P1G056"/>
<keyword evidence="5" id="KW-1185">Reference proteome</keyword>
<reference evidence="2" key="1">
    <citation type="submission" date="2022-10" db="EMBL/GenBank/DDBJ databases">
        <authorList>
            <person name="Chen Y."/>
            <person name="Dougan E. K."/>
            <person name="Chan C."/>
            <person name="Rhodes N."/>
            <person name="Thang M."/>
        </authorList>
    </citation>
    <scope>NUCLEOTIDE SEQUENCE</scope>
</reference>
<accession>A0A9P1G056</accession>
<reference evidence="3" key="2">
    <citation type="submission" date="2024-04" db="EMBL/GenBank/DDBJ databases">
        <authorList>
            <person name="Chen Y."/>
            <person name="Shah S."/>
            <person name="Dougan E. K."/>
            <person name="Thang M."/>
            <person name="Chan C."/>
        </authorList>
    </citation>
    <scope>NUCLEOTIDE SEQUENCE [LARGE SCALE GENOMIC DNA]</scope>
</reference>
<protein>
    <submittedName>
        <fullName evidence="4">Ubiquinone/menaquinone biosynthesis C-methyltransferase UbiE</fullName>
    </submittedName>
</protein>
<dbReference type="InterPro" id="IPR017136">
    <property type="entry name" value="UCP037205"/>
</dbReference>
<evidence type="ECO:0000313" key="3">
    <source>
        <dbReference type="EMBL" id="CAL1149469.1"/>
    </source>
</evidence>
<sequence length="477" mass="53175">MMCHESETARLVPSQFGRESQDSCDFEARQLKLRSDKPCDHQSPRFDCCQESQEGLAGLADCCNVWHHCLLRCLGPIFGWLGFDILDGWWPERQMTSAEYVFYQAQQNHIKHVECITRAVKGKHVGREELRKAVLSFAGSDQCTEVTCAELKAMFYFAECQQDGHVIAMSIGEFQWNTSWPQSKKSAQLISDAQGILSCEAKLLNENEPKEIATEPRAQWVPQRLNLGTRGVRQKMAGGATFRNPHNLPVKDCVVCGRPFTWRKKWERCWDEVTTCSNRCRTERRHRAKSKDGAVLAGVSAAAAASAGKKVSKSEEANEDAEDSKEPLEGLESEEGVPAVWKRNPSFTLSVEAYAQVAGEEPMDFPVNPLALAKEGSMESLIEATHGLLVLEHEETVSYPFPLGTPDEACDSAMIVAGSWLEKLKKGGRVDAKERFCESFVTKLEENGMKDGQVYKVAGSEAALLSLKKPEMFNAEL</sequence>
<dbReference type="Proteomes" id="UP001152797">
    <property type="component" value="Unassembled WGS sequence"/>
</dbReference>
<evidence type="ECO:0000313" key="2">
    <source>
        <dbReference type="EMBL" id="CAI3996094.1"/>
    </source>
</evidence>
<dbReference type="EMBL" id="CAMXCT010002157">
    <property type="protein sequence ID" value="CAI3996094.1"/>
    <property type="molecule type" value="Genomic_DNA"/>
</dbReference>
<evidence type="ECO:0000313" key="5">
    <source>
        <dbReference type="Proteomes" id="UP001152797"/>
    </source>
</evidence>
<comment type="caution">
    <text evidence="2">The sequence shown here is derived from an EMBL/GenBank/DDBJ whole genome shotgun (WGS) entry which is preliminary data.</text>
</comment>
<keyword evidence="4" id="KW-0830">Ubiquinone</keyword>
<feature type="region of interest" description="Disordered" evidence="1">
    <location>
        <begin position="306"/>
        <end position="337"/>
    </location>
</feature>